<reference evidence="1" key="1">
    <citation type="submission" date="2021-05" db="EMBL/GenBank/DDBJ databases">
        <authorList>
            <person name="Alioto T."/>
            <person name="Alioto T."/>
            <person name="Gomez Garrido J."/>
        </authorList>
    </citation>
    <scope>NUCLEOTIDE SEQUENCE</scope>
</reference>
<sequence length="106" mass="12953">MISYLYIYMFFSRQDKSLLKDQNTQYSHLIQRLNKVWGNCKELQRICAFHGYCSDPLDAIKMKEWWVLETMNNPPDTGWNLLNKEYKDSQDMVWNLRFNRKPHNEK</sequence>
<organism evidence="1">
    <name type="scientific">Cacopsylla melanoneura</name>
    <dbReference type="NCBI Taxonomy" id="428564"/>
    <lineage>
        <taxon>Eukaryota</taxon>
        <taxon>Metazoa</taxon>
        <taxon>Ecdysozoa</taxon>
        <taxon>Arthropoda</taxon>
        <taxon>Hexapoda</taxon>
        <taxon>Insecta</taxon>
        <taxon>Pterygota</taxon>
        <taxon>Neoptera</taxon>
        <taxon>Paraneoptera</taxon>
        <taxon>Hemiptera</taxon>
        <taxon>Sternorrhyncha</taxon>
        <taxon>Psylloidea</taxon>
        <taxon>Psyllidae</taxon>
        <taxon>Psyllinae</taxon>
        <taxon>Cacopsylla</taxon>
    </lineage>
</organism>
<protein>
    <submittedName>
        <fullName evidence="1">Uncharacterized protein</fullName>
    </submittedName>
</protein>
<dbReference type="EMBL" id="HBUF01569057">
    <property type="protein sequence ID" value="CAG6765769.1"/>
    <property type="molecule type" value="Transcribed_RNA"/>
</dbReference>
<name>A0A8D9AH52_9HEMI</name>
<evidence type="ECO:0000313" key="1">
    <source>
        <dbReference type="EMBL" id="CAG6765770.1"/>
    </source>
</evidence>
<dbReference type="AlphaFoldDB" id="A0A8D9AH52"/>
<proteinExistence type="predicted"/>
<dbReference type="EMBL" id="HBUF01569058">
    <property type="protein sequence ID" value="CAG6765770.1"/>
    <property type="molecule type" value="Transcribed_RNA"/>
</dbReference>
<accession>A0A8D9AH52</accession>